<dbReference type="PROSITE" id="PS51846">
    <property type="entry name" value="CNNM"/>
    <property type="match status" value="1"/>
</dbReference>
<organism evidence="12 13">
    <name type="scientific">Hippea maritima (strain ATCC 700847 / DSM 10411 / MH2)</name>
    <dbReference type="NCBI Taxonomy" id="760142"/>
    <lineage>
        <taxon>Bacteria</taxon>
        <taxon>Pseudomonadati</taxon>
        <taxon>Campylobacterota</taxon>
        <taxon>Desulfurellia</taxon>
        <taxon>Desulfurellales</taxon>
        <taxon>Hippeaceae</taxon>
        <taxon>Hippea</taxon>
    </lineage>
</organism>
<keyword evidence="13" id="KW-1185">Reference proteome</keyword>
<comment type="subcellular location">
    <subcellularLocation>
        <location evidence="1">Membrane</location>
        <topology evidence="1">Multi-pass membrane protein</topology>
    </subcellularLocation>
</comment>
<keyword evidence="3" id="KW-0677">Repeat</keyword>
<dbReference type="PANTHER" id="PTHR22777:SF17">
    <property type="entry name" value="UPF0053 PROTEIN SLL0260"/>
    <property type="match status" value="1"/>
</dbReference>
<dbReference type="CDD" id="cd04590">
    <property type="entry name" value="CBS_pair_CorC_HlyC_assoc"/>
    <property type="match status" value="1"/>
</dbReference>
<dbReference type="InterPro" id="IPR002550">
    <property type="entry name" value="CNNM"/>
</dbReference>
<dbReference type="Pfam" id="PF00571">
    <property type="entry name" value="CBS"/>
    <property type="match status" value="2"/>
</dbReference>
<dbReference type="PROSITE" id="PS51371">
    <property type="entry name" value="CBS"/>
    <property type="match status" value="2"/>
</dbReference>
<keyword evidence="2 8" id="KW-0812">Transmembrane</keyword>
<dbReference type="InterPro" id="IPR000644">
    <property type="entry name" value="CBS_dom"/>
</dbReference>
<sequence>MSVNLEGFLIVVSLIASAFFSSSETALTSLSPLKVSQIVQGGGKNAKYFSLWLNHPNKMLNTILIGNNVVNIFASVLAGDLAMKLSGSSQLAATTAIMTVLILFFGEITPKTFAKHNAERFAEVSIKILAFLYYLFYPFTYLINIFATGVIKVVGGEVGKEKPLITEEELEFMINVSEKEGILENQTREMMHNIIDIKEISVKEIMVPRTEMVCVDVESSIDTLLNLIEEYEYSRIPAYDGTLDNIVGIVYIKDLIKKAKEKDIHSISIKEVLRGAMFVPETKHIYDLFKEFQAKHIHVAIVIDEYGGVAGLVTMEDILEEIVGDIRDEYDEREEDEFVKLDSGVYIVDAGMDLDDFCEKLNINKESYMEEYETVAGLVYDLADRIPNEGDEFELEGKYKIKVLKISGKKIEKVEVRRIEK</sequence>
<dbReference type="EMBL" id="CP002606">
    <property type="protein sequence ID" value="AEA33254.1"/>
    <property type="molecule type" value="Genomic_DNA"/>
</dbReference>
<evidence type="ECO:0000256" key="1">
    <source>
        <dbReference type="ARBA" id="ARBA00004141"/>
    </source>
</evidence>
<accession>F2LXY9</accession>
<dbReference type="HOGENOM" id="CLU_015237_4_1_7"/>
<dbReference type="InterPro" id="IPR046342">
    <property type="entry name" value="CBS_dom_sf"/>
</dbReference>
<feature type="transmembrane region" description="Helical" evidence="9">
    <location>
        <begin position="91"/>
        <end position="108"/>
    </location>
</feature>
<dbReference type="Gene3D" id="3.10.580.10">
    <property type="entry name" value="CBS-domain"/>
    <property type="match status" value="1"/>
</dbReference>
<reference evidence="12 13" key="1">
    <citation type="journal article" date="2011" name="Stand. Genomic Sci.">
        <title>Complete genome sequence of the thermophilic sulfur-reducer Hippea maritima type strain (MH(2)).</title>
        <authorList>
            <person name="Huntemann M."/>
            <person name="Lu M."/>
            <person name="Nolan M."/>
            <person name="Lapidus A."/>
            <person name="Lucas S."/>
            <person name="Hammon N."/>
            <person name="Deshpande S."/>
            <person name="Cheng J.F."/>
            <person name="Tapia R."/>
            <person name="Han C."/>
            <person name="Goodwin L."/>
            <person name="Pitluck S."/>
            <person name="Liolios K."/>
            <person name="Pagani I."/>
            <person name="Ivanova N."/>
            <person name="Ovchinikova G."/>
            <person name="Pati A."/>
            <person name="Chen A."/>
            <person name="Palaniappan K."/>
            <person name="Land M."/>
            <person name="Hauser L."/>
            <person name="Jeffries C.D."/>
            <person name="Detter J.C."/>
            <person name="Brambilla E.M."/>
            <person name="Rohde M."/>
            <person name="Spring S."/>
            <person name="Goker M."/>
            <person name="Woyke T."/>
            <person name="Bristow J."/>
            <person name="Eisen J.A."/>
            <person name="Markowitz V."/>
            <person name="Hugenholtz P."/>
            <person name="Kyrpides N.C."/>
            <person name="Klenk H.P."/>
            <person name="Mavromatis K."/>
        </authorList>
    </citation>
    <scope>NUCLEOTIDE SEQUENCE [LARGE SCALE GENOMIC DNA]</scope>
    <source>
        <strain evidence="13">ATCC 700847 / DSM 10411 / MH2</strain>
    </source>
</reference>
<evidence type="ECO:0000256" key="5">
    <source>
        <dbReference type="ARBA" id="ARBA00023122"/>
    </source>
</evidence>
<feature type="domain" description="CNNM transmembrane" evidence="11">
    <location>
        <begin position="1"/>
        <end position="187"/>
    </location>
</feature>
<dbReference type="SUPFAM" id="SSF56176">
    <property type="entry name" value="FAD-binding/transporter-associated domain-like"/>
    <property type="match status" value="1"/>
</dbReference>
<dbReference type="OrthoDB" id="9798188at2"/>
<dbReference type="InterPro" id="IPR036318">
    <property type="entry name" value="FAD-bd_PCMH-like_sf"/>
</dbReference>
<keyword evidence="5 7" id="KW-0129">CBS domain</keyword>
<dbReference type="KEGG" id="hmr:Hipma_0277"/>
<dbReference type="FunFam" id="3.10.580.10:FF:000002">
    <property type="entry name" value="Magnesium/cobalt efflux protein CorC"/>
    <property type="match status" value="1"/>
</dbReference>
<evidence type="ECO:0008006" key="14">
    <source>
        <dbReference type="Google" id="ProtNLM"/>
    </source>
</evidence>
<dbReference type="InParanoid" id="F2LXY9"/>
<evidence type="ECO:0000313" key="12">
    <source>
        <dbReference type="EMBL" id="AEA33254.1"/>
    </source>
</evidence>
<dbReference type="eggNOG" id="COG1253">
    <property type="taxonomic scope" value="Bacteria"/>
</dbReference>
<dbReference type="FunCoup" id="F2LXY9">
    <property type="interactions" value="148"/>
</dbReference>
<dbReference type="SMART" id="SM00116">
    <property type="entry name" value="CBS"/>
    <property type="match status" value="2"/>
</dbReference>
<evidence type="ECO:0000256" key="7">
    <source>
        <dbReference type="PROSITE-ProRule" id="PRU00703"/>
    </source>
</evidence>
<feature type="transmembrane region" description="Helical" evidence="9">
    <location>
        <begin position="128"/>
        <end position="154"/>
    </location>
</feature>
<dbReference type="SUPFAM" id="SSF54631">
    <property type="entry name" value="CBS-domain pair"/>
    <property type="match status" value="1"/>
</dbReference>
<keyword evidence="4 8" id="KW-1133">Transmembrane helix</keyword>
<evidence type="ECO:0000256" key="2">
    <source>
        <dbReference type="ARBA" id="ARBA00022692"/>
    </source>
</evidence>
<feature type="domain" description="CBS" evidence="10">
    <location>
        <begin position="206"/>
        <end position="267"/>
    </location>
</feature>
<evidence type="ECO:0000313" key="13">
    <source>
        <dbReference type="Proteomes" id="UP000008139"/>
    </source>
</evidence>
<dbReference type="STRING" id="760142.Hipma_0277"/>
<dbReference type="PANTHER" id="PTHR22777">
    <property type="entry name" value="HEMOLYSIN-RELATED"/>
    <property type="match status" value="1"/>
</dbReference>
<evidence type="ECO:0000256" key="3">
    <source>
        <dbReference type="ARBA" id="ARBA00022737"/>
    </source>
</evidence>
<dbReference type="GO" id="GO:0050660">
    <property type="term" value="F:flavin adenine dinucleotide binding"/>
    <property type="evidence" value="ECO:0007669"/>
    <property type="project" value="InterPro"/>
</dbReference>
<protein>
    <recommendedName>
        <fullName evidence="14">HlyC/CorC family transporter</fullName>
    </recommendedName>
</protein>
<dbReference type="InterPro" id="IPR005170">
    <property type="entry name" value="Transptr-assoc_dom"/>
</dbReference>
<name>F2LXY9_HIPMA</name>
<evidence type="ECO:0000259" key="11">
    <source>
        <dbReference type="PROSITE" id="PS51846"/>
    </source>
</evidence>
<dbReference type="InterPro" id="IPR016169">
    <property type="entry name" value="FAD-bd_PCMH_sub2"/>
</dbReference>
<evidence type="ECO:0000259" key="10">
    <source>
        <dbReference type="PROSITE" id="PS51371"/>
    </source>
</evidence>
<feature type="domain" description="CBS" evidence="10">
    <location>
        <begin position="272"/>
        <end position="329"/>
    </location>
</feature>
<evidence type="ECO:0000256" key="4">
    <source>
        <dbReference type="ARBA" id="ARBA00022989"/>
    </source>
</evidence>
<dbReference type="AlphaFoldDB" id="F2LXY9"/>
<gene>
    <name evidence="12" type="ordered locus">Hipma_0277</name>
</gene>
<evidence type="ECO:0000256" key="8">
    <source>
        <dbReference type="PROSITE-ProRule" id="PRU01193"/>
    </source>
</evidence>
<evidence type="ECO:0000256" key="6">
    <source>
        <dbReference type="ARBA" id="ARBA00023136"/>
    </source>
</evidence>
<dbReference type="Pfam" id="PF01595">
    <property type="entry name" value="CNNM"/>
    <property type="match status" value="1"/>
</dbReference>
<keyword evidence="6 8" id="KW-0472">Membrane</keyword>
<dbReference type="InterPro" id="IPR044751">
    <property type="entry name" value="Ion_transp-like_CBS"/>
</dbReference>
<dbReference type="Pfam" id="PF03471">
    <property type="entry name" value="CorC_HlyC"/>
    <property type="match status" value="1"/>
</dbReference>
<dbReference type="Proteomes" id="UP000008139">
    <property type="component" value="Chromosome"/>
</dbReference>
<dbReference type="RefSeq" id="WP_013681298.1">
    <property type="nucleotide sequence ID" value="NC_015318.1"/>
</dbReference>
<dbReference type="SMART" id="SM01091">
    <property type="entry name" value="CorC_HlyC"/>
    <property type="match status" value="1"/>
</dbReference>
<evidence type="ECO:0000256" key="9">
    <source>
        <dbReference type="SAM" id="Phobius"/>
    </source>
</evidence>
<reference evidence="13" key="2">
    <citation type="submission" date="2011-03" db="EMBL/GenBank/DDBJ databases">
        <title>The complete genome of Hippea maritima DSM 10411.</title>
        <authorList>
            <consortium name="US DOE Joint Genome Institute (JGI-PGF)"/>
            <person name="Lucas S."/>
            <person name="Copeland A."/>
            <person name="Lapidus A."/>
            <person name="Bruce D."/>
            <person name="Goodwin L."/>
            <person name="Pitluck S."/>
            <person name="Peters L."/>
            <person name="Kyrpides N."/>
            <person name="Mavromatis K."/>
            <person name="Pagani I."/>
            <person name="Ivanova N."/>
            <person name="Mikhailova N."/>
            <person name="Lu M."/>
            <person name="Detter J.C."/>
            <person name="Tapia R."/>
            <person name="Han C."/>
            <person name="Land M."/>
            <person name="Hauser L."/>
            <person name="Markowitz V."/>
            <person name="Cheng J.-F."/>
            <person name="Hugenholtz P."/>
            <person name="Woyke T."/>
            <person name="Wu D."/>
            <person name="Spring S."/>
            <person name="Schroeder M."/>
            <person name="Brambilla E."/>
            <person name="Klenk H.-P."/>
            <person name="Eisen J.A."/>
        </authorList>
    </citation>
    <scope>NUCLEOTIDE SEQUENCE [LARGE SCALE GENOMIC DNA]</scope>
    <source>
        <strain evidence="13">ATCC 700847 / DSM 10411 / MH2</strain>
    </source>
</reference>
<proteinExistence type="predicted"/>
<dbReference type="Gene3D" id="3.30.465.10">
    <property type="match status" value="1"/>
</dbReference>
<dbReference type="GO" id="GO:0005886">
    <property type="term" value="C:plasma membrane"/>
    <property type="evidence" value="ECO:0007669"/>
    <property type="project" value="TreeGrafter"/>
</dbReference>